<evidence type="ECO:0000256" key="1">
    <source>
        <dbReference type="ARBA" id="ARBA00000900"/>
    </source>
</evidence>
<organism evidence="7 8">
    <name type="scientific">Aromia moschata</name>
    <dbReference type="NCBI Taxonomy" id="1265417"/>
    <lineage>
        <taxon>Eukaryota</taxon>
        <taxon>Metazoa</taxon>
        <taxon>Ecdysozoa</taxon>
        <taxon>Arthropoda</taxon>
        <taxon>Hexapoda</taxon>
        <taxon>Insecta</taxon>
        <taxon>Pterygota</taxon>
        <taxon>Neoptera</taxon>
        <taxon>Endopterygota</taxon>
        <taxon>Coleoptera</taxon>
        <taxon>Polyphaga</taxon>
        <taxon>Cucujiformia</taxon>
        <taxon>Chrysomeloidea</taxon>
        <taxon>Cerambycidae</taxon>
        <taxon>Cerambycinae</taxon>
        <taxon>Callichromatini</taxon>
        <taxon>Aromia</taxon>
    </lineage>
</organism>
<comment type="catalytic activity">
    <reaction evidence="1">
        <text>S-ubiquitinyl-[E2 ubiquitin-conjugating enzyme]-L-cysteine + [acceptor protein]-L-lysine = [E2 ubiquitin-conjugating enzyme]-L-cysteine + N(6)-ubiquitinyl-[acceptor protein]-L-lysine.</text>
        <dbReference type="EC" id="2.3.2.27"/>
    </reaction>
</comment>
<dbReference type="Pfam" id="PF10408">
    <property type="entry name" value="Ufd2P_core"/>
    <property type="match status" value="1"/>
</dbReference>
<keyword evidence="4" id="KW-0808">Transferase</keyword>
<evidence type="ECO:0000256" key="3">
    <source>
        <dbReference type="ARBA" id="ARBA00012483"/>
    </source>
</evidence>
<evidence type="ECO:0000259" key="6">
    <source>
        <dbReference type="Pfam" id="PF10408"/>
    </source>
</evidence>
<accession>A0AAV8YTW7</accession>
<dbReference type="GO" id="GO:0000151">
    <property type="term" value="C:ubiquitin ligase complex"/>
    <property type="evidence" value="ECO:0007669"/>
    <property type="project" value="InterPro"/>
</dbReference>
<dbReference type="EC" id="2.3.2.27" evidence="3"/>
<keyword evidence="8" id="KW-1185">Reference proteome</keyword>
<evidence type="ECO:0000256" key="5">
    <source>
        <dbReference type="ARBA" id="ARBA00022786"/>
    </source>
</evidence>
<dbReference type="Proteomes" id="UP001162162">
    <property type="component" value="Unassembled WGS sequence"/>
</dbReference>
<dbReference type="GO" id="GO:0034450">
    <property type="term" value="F:ubiquitin-ubiquitin ligase activity"/>
    <property type="evidence" value="ECO:0007669"/>
    <property type="project" value="InterPro"/>
</dbReference>
<reference evidence="7" key="1">
    <citation type="journal article" date="2023" name="Insect Mol. Biol.">
        <title>Genome sequencing provides insights into the evolution of gene families encoding plant cell wall-degrading enzymes in longhorned beetles.</title>
        <authorList>
            <person name="Shin N.R."/>
            <person name="Okamura Y."/>
            <person name="Kirsch R."/>
            <person name="Pauchet Y."/>
        </authorList>
    </citation>
    <scope>NUCLEOTIDE SEQUENCE</scope>
    <source>
        <strain evidence="7">AMC_N1</strain>
    </source>
</reference>
<dbReference type="PANTHER" id="PTHR13931:SF16">
    <property type="entry name" value="UBIQUITIN CONJUGATION FACTOR E4 A"/>
    <property type="match status" value="1"/>
</dbReference>
<comment type="caution">
    <text evidence="7">The sequence shown here is derived from an EMBL/GenBank/DDBJ whole genome shotgun (WGS) entry which is preliminary data.</text>
</comment>
<sequence>MSGANPFAALFQDSNKAESSKRKLNDILEEIFCFTIDPDRSKSKGFLYLEEVRNVHEKTELDINLLQYALFERKLNEIEVENKDAIKDKIIQNVATAIIQPDIYSGQNIAGELVNILKEAQPYCDTFLTESGKAVLVEEKNNKDSLLKFVQAMNRLVTNELIKMSLINMDNSIFNYFNSMVSNDFLAELFIDCCSPNRASVGSDYAVTPIGALFNISALPKAPSGKYEHFTSPMDQTGNSRAEGIIWSILDRLNENIQSILMSLLKCGPAVKSKTLEWLGNCLRNNTHRGNLWNSQAPPELNPANYTNVTDGFMINVCGVLLKMCQPFCSNFRDNKVLKVDPTYCAVPDDKAEAKNIHMQGMSSETCFLPAASSDDLEEERLMANSYGFITECFFMAHKAIDLGYRVAVDKLIRQNIEMGRIERAFNDALQQAAGNSDLVGTIRDRMNEELTKYLSLKCQLSDPVL</sequence>
<evidence type="ECO:0000313" key="8">
    <source>
        <dbReference type="Proteomes" id="UP001162162"/>
    </source>
</evidence>
<comment type="pathway">
    <text evidence="2">Protein modification; protein ubiquitination.</text>
</comment>
<keyword evidence="5" id="KW-0833">Ubl conjugation pathway</keyword>
<gene>
    <name evidence="7" type="ORF">NQ318_004392</name>
</gene>
<name>A0AAV8YTW7_9CUCU</name>
<dbReference type="EMBL" id="JAPWTK010000051">
    <property type="protein sequence ID" value="KAJ8954087.1"/>
    <property type="molecule type" value="Genomic_DNA"/>
</dbReference>
<evidence type="ECO:0000313" key="7">
    <source>
        <dbReference type="EMBL" id="KAJ8954087.1"/>
    </source>
</evidence>
<dbReference type="GO" id="GO:0005737">
    <property type="term" value="C:cytoplasm"/>
    <property type="evidence" value="ECO:0007669"/>
    <property type="project" value="TreeGrafter"/>
</dbReference>
<dbReference type="InterPro" id="IPR019474">
    <property type="entry name" value="Ub_conjug_fac_E4_core"/>
</dbReference>
<proteinExistence type="predicted"/>
<protein>
    <recommendedName>
        <fullName evidence="3">RING-type E3 ubiquitin transferase</fullName>
        <ecNumber evidence="3">2.3.2.27</ecNumber>
    </recommendedName>
</protein>
<dbReference type="AlphaFoldDB" id="A0AAV8YTW7"/>
<feature type="domain" description="Ubiquitin conjugation factor E4 core" evidence="6">
    <location>
        <begin position="211"/>
        <end position="465"/>
    </location>
</feature>
<dbReference type="GO" id="GO:0000209">
    <property type="term" value="P:protein polyubiquitination"/>
    <property type="evidence" value="ECO:0007669"/>
    <property type="project" value="TreeGrafter"/>
</dbReference>
<dbReference type="GO" id="GO:0005634">
    <property type="term" value="C:nucleus"/>
    <property type="evidence" value="ECO:0007669"/>
    <property type="project" value="TreeGrafter"/>
</dbReference>
<dbReference type="InterPro" id="IPR045132">
    <property type="entry name" value="UBE4"/>
</dbReference>
<evidence type="ECO:0000256" key="4">
    <source>
        <dbReference type="ARBA" id="ARBA00022679"/>
    </source>
</evidence>
<dbReference type="PANTHER" id="PTHR13931">
    <property type="entry name" value="UBIQUITINATION FACTOR E4"/>
    <property type="match status" value="1"/>
</dbReference>
<evidence type="ECO:0000256" key="2">
    <source>
        <dbReference type="ARBA" id="ARBA00004906"/>
    </source>
</evidence>
<dbReference type="GO" id="GO:0006511">
    <property type="term" value="P:ubiquitin-dependent protein catabolic process"/>
    <property type="evidence" value="ECO:0007669"/>
    <property type="project" value="InterPro"/>
</dbReference>
<dbReference type="GO" id="GO:0036503">
    <property type="term" value="P:ERAD pathway"/>
    <property type="evidence" value="ECO:0007669"/>
    <property type="project" value="InterPro"/>
</dbReference>